<feature type="non-terminal residue" evidence="2">
    <location>
        <position position="1"/>
    </location>
</feature>
<organism evidence="3">
    <name type="scientific">Harpegnathos saltator</name>
    <name type="common">Jerdon's jumping ant</name>
    <dbReference type="NCBI Taxonomy" id="610380"/>
    <lineage>
        <taxon>Eukaryota</taxon>
        <taxon>Metazoa</taxon>
        <taxon>Ecdysozoa</taxon>
        <taxon>Arthropoda</taxon>
        <taxon>Hexapoda</taxon>
        <taxon>Insecta</taxon>
        <taxon>Pterygota</taxon>
        <taxon>Neoptera</taxon>
        <taxon>Endopterygota</taxon>
        <taxon>Hymenoptera</taxon>
        <taxon>Apocrita</taxon>
        <taxon>Aculeata</taxon>
        <taxon>Formicoidea</taxon>
        <taxon>Formicidae</taxon>
        <taxon>Ponerinae</taxon>
        <taxon>Ponerini</taxon>
        <taxon>Harpegnathos</taxon>
    </lineage>
</organism>
<evidence type="ECO:0000313" key="3">
    <source>
        <dbReference type="Proteomes" id="UP000008237"/>
    </source>
</evidence>
<gene>
    <name evidence="2" type="ORF">EAI_12082</name>
</gene>
<accession>E2C337</accession>
<evidence type="ECO:0000313" key="2">
    <source>
        <dbReference type="EMBL" id="EFN77653.1"/>
    </source>
</evidence>
<dbReference type="InParanoid" id="E2C337"/>
<evidence type="ECO:0000256" key="1">
    <source>
        <dbReference type="SAM" id="Coils"/>
    </source>
</evidence>
<dbReference type="EMBL" id="GL452274">
    <property type="protein sequence ID" value="EFN77653.1"/>
    <property type="molecule type" value="Genomic_DNA"/>
</dbReference>
<dbReference type="OrthoDB" id="18453at2759"/>
<keyword evidence="3" id="KW-1185">Reference proteome</keyword>
<reference evidence="2 3" key="1">
    <citation type="journal article" date="2010" name="Science">
        <title>Genomic comparison of the ants Camponotus floridanus and Harpegnathos saltator.</title>
        <authorList>
            <person name="Bonasio R."/>
            <person name="Zhang G."/>
            <person name="Ye C."/>
            <person name="Mutti N.S."/>
            <person name="Fang X."/>
            <person name="Qin N."/>
            <person name="Donahue G."/>
            <person name="Yang P."/>
            <person name="Li Q."/>
            <person name="Li C."/>
            <person name="Zhang P."/>
            <person name="Huang Z."/>
            <person name="Berger S.L."/>
            <person name="Reinberg D."/>
            <person name="Wang J."/>
            <person name="Liebig J."/>
        </authorList>
    </citation>
    <scope>NUCLEOTIDE SEQUENCE [LARGE SCALE GENOMIC DNA]</scope>
    <source>
        <strain evidence="2 3">R22 G/1</strain>
    </source>
</reference>
<sequence>RSPGDVALHLRSLDVHIIKKATEELKKRMNEIERKNEILMKTIAESRSRIRAANNNVAKILDHVPVA</sequence>
<name>E2C337_HARSA</name>
<feature type="coiled-coil region" evidence="1">
    <location>
        <begin position="15"/>
        <end position="56"/>
    </location>
</feature>
<proteinExistence type="predicted"/>
<dbReference type="AlphaFoldDB" id="E2C337"/>
<keyword evidence="1" id="KW-0175">Coiled coil</keyword>
<protein>
    <submittedName>
        <fullName evidence="2">Uncharacterized protein</fullName>
    </submittedName>
</protein>
<dbReference type="Proteomes" id="UP000008237">
    <property type="component" value="Unassembled WGS sequence"/>
</dbReference>